<name>A0A7W9EHU1_9SPHN</name>
<accession>A0A7W9EHU1</accession>
<keyword evidence="2" id="KW-1185">Reference proteome</keyword>
<sequence>MPTSFPLDRLPSLATRVGDPAAIPAAERQGDDIYVYIVAMTGGGR</sequence>
<dbReference type="RefSeq" id="WP_184023496.1">
    <property type="nucleotide sequence ID" value="NZ_JACIJJ010000001.1"/>
</dbReference>
<organism evidence="1 2">
    <name type="scientific">Sphingomonas yantingensis</name>
    <dbReference type="NCBI Taxonomy" id="1241761"/>
    <lineage>
        <taxon>Bacteria</taxon>
        <taxon>Pseudomonadati</taxon>
        <taxon>Pseudomonadota</taxon>
        <taxon>Alphaproteobacteria</taxon>
        <taxon>Sphingomonadales</taxon>
        <taxon>Sphingomonadaceae</taxon>
        <taxon>Sphingomonas</taxon>
    </lineage>
</organism>
<evidence type="ECO:0000313" key="1">
    <source>
        <dbReference type="EMBL" id="MBB5696946.1"/>
    </source>
</evidence>
<proteinExistence type="predicted"/>
<evidence type="ECO:0000313" key="2">
    <source>
        <dbReference type="Proteomes" id="UP000557739"/>
    </source>
</evidence>
<gene>
    <name evidence="1" type="ORF">FHR19_000271</name>
</gene>
<reference evidence="1 2" key="1">
    <citation type="submission" date="2020-08" db="EMBL/GenBank/DDBJ databases">
        <title>Genomic Encyclopedia of Type Strains, Phase IV (KMG-IV): sequencing the most valuable type-strain genomes for metagenomic binning, comparative biology and taxonomic classification.</title>
        <authorList>
            <person name="Goeker M."/>
        </authorList>
    </citation>
    <scope>NUCLEOTIDE SEQUENCE [LARGE SCALE GENOMIC DNA]</scope>
    <source>
        <strain evidence="1 2">DSM 27244</strain>
    </source>
</reference>
<dbReference type="AlphaFoldDB" id="A0A7W9EHU1"/>
<dbReference type="Proteomes" id="UP000557739">
    <property type="component" value="Unassembled WGS sequence"/>
</dbReference>
<protein>
    <submittedName>
        <fullName evidence="1">Uncharacterized protein</fullName>
    </submittedName>
</protein>
<comment type="caution">
    <text evidence="1">The sequence shown here is derived from an EMBL/GenBank/DDBJ whole genome shotgun (WGS) entry which is preliminary data.</text>
</comment>
<dbReference type="EMBL" id="JACIJJ010000001">
    <property type="protein sequence ID" value="MBB5696946.1"/>
    <property type="molecule type" value="Genomic_DNA"/>
</dbReference>